<dbReference type="InterPro" id="IPR001214">
    <property type="entry name" value="SET_dom"/>
</dbReference>
<dbReference type="InterPro" id="IPR045318">
    <property type="entry name" value="EZH1/2-like"/>
</dbReference>
<dbReference type="GO" id="GO:0003682">
    <property type="term" value="F:chromatin binding"/>
    <property type="evidence" value="ECO:0007669"/>
    <property type="project" value="TreeGrafter"/>
</dbReference>
<feature type="compositionally biased region" description="Polar residues" evidence="11">
    <location>
        <begin position="608"/>
        <end position="617"/>
    </location>
</feature>
<dbReference type="Pfam" id="PF00227">
    <property type="entry name" value="Proteasome"/>
    <property type="match status" value="1"/>
</dbReference>
<feature type="compositionally biased region" description="Low complexity" evidence="11">
    <location>
        <begin position="592"/>
        <end position="607"/>
    </location>
</feature>
<keyword evidence="15" id="KW-1185">Reference proteome</keyword>
<evidence type="ECO:0000259" key="12">
    <source>
        <dbReference type="PROSITE" id="PS50280"/>
    </source>
</evidence>
<proteinExistence type="inferred from homology"/>
<comment type="similarity">
    <text evidence="10">Belongs to the peptidase T1A family.</text>
</comment>
<dbReference type="Pfam" id="PF21358">
    <property type="entry name" value="Ezh2_MCSS"/>
    <property type="match status" value="1"/>
</dbReference>
<sequence>MPSERYSFSLTTFSPSGKLVQIEYALAAVAAGAASVGIKATNGIVLATEKKHKSILYEDQSVFKVEMITSHAGMVYSGMGPDYRLLVKRARKIAQQYQLMYHEEIPASQLVQRVAAVMQEYTQSGGVRPFGVSLLVAGKMPARYKVTKDWKERVRREHERILRVEKVQKRDLVCQVYAGDLRQTKNQPVSRIVPWPENFYKPVSEKKHKPTPQNFATFQLNVGPESSQTTLFMHKLPAQNKIPGMFCYAPSQRNFMVDDETVLHNMPYMGEEILDSDKDGFYDELLSNYDHQVHGDDRSKIPDKLVYALVKALEPFLEEEESKEKAEQSEGFGKPKERRNEIKEDEKDDDKKLKKDLKEEDKESARSIALRAKRKTAEAEGDEKRKKRDKDDGSKDKKKSEECEEEAIPEGSTFKSHPLFKIFVAIAGTLFEQATPDTIAEKYNRHAAVLKGDADATQKTPNLDGPDAQTVPASEVLHSYRMLFCRRCYMFDCFLHRQDSSYLGPSGFSKKLMDVPFPATPCGLDCYQHLPGVNKHNPVVEDTESNASEDSCSSKSLPAFVSGSRVSSRPFGFLKHGSISWGANAGNGKEASSPVSSSMPSFPSSASQTCESSQNNSPGDYIEFLGKTVNPVQGLELPKQAVKRKALQESLPWLPAEETLYRVLAQTWKGNPCAISLMMASRTCDEVYKFSQTPAGQIGTESEESMLGALADARGQKDVTPPRKKKRKQQHRLWALQRRKNQNGGKSESLGLGLSNSNYVPCNHPGKACDEEGANCICVQNRTFCEKFCMCPSSCQHRFLGCQCKGQCNTKQCPCVTGVRECDPDLCKSCGAHEFLVSKISCKNVSIQRGLRKRLLLAPSDVAGWGIFLKDSAEKNEFISEYCGEVISQDEADRRGKVYDKHKTSFLFNLNQDFVVDATRKGNKIRFANHSVNPNCAARVVMVNGDHRIGIFAKQAIAPGDELFFDYRYNPKEALKFVGIERETDGAIVIPAP</sequence>
<dbReference type="GO" id="GO:0019773">
    <property type="term" value="C:proteasome core complex, alpha-subunit complex"/>
    <property type="evidence" value="ECO:0007669"/>
    <property type="project" value="UniProtKB-UniRule"/>
</dbReference>
<dbReference type="InterPro" id="IPR048358">
    <property type="entry name" value="EZH1/2_MCSS"/>
</dbReference>
<dbReference type="EMBL" id="OA882739">
    <property type="protein sequence ID" value="CAD7276755.1"/>
    <property type="molecule type" value="Genomic_DNA"/>
</dbReference>
<evidence type="ECO:0000256" key="6">
    <source>
        <dbReference type="ARBA" id="ARBA00022942"/>
    </source>
</evidence>
<dbReference type="OrthoDB" id="6141102at2759"/>
<dbReference type="PROSITE" id="PS00388">
    <property type="entry name" value="PROTEASOME_ALPHA_1"/>
    <property type="match status" value="1"/>
</dbReference>
<dbReference type="CDD" id="cd10519">
    <property type="entry name" value="SET_EZH"/>
    <property type="match status" value="1"/>
</dbReference>
<evidence type="ECO:0000256" key="3">
    <source>
        <dbReference type="ARBA" id="ARBA00022603"/>
    </source>
</evidence>
<keyword evidence="3" id="KW-0489">Methyltransferase</keyword>
<dbReference type="FunFam" id="2.170.270.10:FF:000001">
    <property type="entry name" value="Putative histone-lysine N-methyltransferase EZH2"/>
    <property type="match status" value="1"/>
</dbReference>
<feature type="domain" description="SET" evidence="12">
    <location>
        <begin position="853"/>
        <end position="968"/>
    </location>
</feature>
<evidence type="ECO:0000313" key="15">
    <source>
        <dbReference type="Proteomes" id="UP000678499"/>
    </source>
</evidence>
<dbReference type="GO" id="GO:0035098">
    <property type="term" value="C:ESC/E(Z) complex"/>
    <property type="evidence" value="ECO:0007669"/>
    <property type="project" value="TreeGrafter"/>
</dbReference>
<dbReference type="PANTHER" id="PTHR45747">
    <property type="entry name" value="HISTONE-LYSINE N-METHYLTRANSFERASE E(Z)"/>
    <property type="match status" value="1"/>
</dbReference>
<evidence type="ECO:0000256" key="5">
    <source>
        <dbReference type="ARBA" id="ARBA00022691"/>
    </source>
</evidence>
<dbReference type="EMBL" id="CAJPEX010000702">
    <property type="protein sequence ID" value="CAG0916907.1"/>
    <property type="molecule type" value="Genomic_DNA"/>
</dbReference>
<gene>
    <name evidence="14" type="ORF">NMOB1V02_LOCUS4505</name>
</gene>
<evidence type="ECO:0000313" key="14">
    <source>
        <dbReference type="EMBL" id="CAD7276755.1"/>
    </source>
</evidence>
<keyword evidence="7" id="KW-0805">Transcription regulation</keyword>
<protein>
    <recommendedName>
        <fullName evidence="2">[histone H3]-lysine(27) N-trimethyltransferase</fullName>
        <ecNumber evidence="2">2.1.1.356</ecNumber>
    </recommendedName>
</protein>
<dbReference type="GO" id="GO:0140951">
    <property type="term" value="F:histone H3K27 trimethyltransferase activity"/>
    <property type="evidence" value="ECO:0007669"/>
    <property type="project" value="UniProtKB-EC"/>
</dbReference>
<evidence type="ECO:0000256" key="1">
    <source>
        <dbReference type="ARBA" id="ARBA00002000"/>
    </source>
</evidence>
<evidence type="ECO:0000256" key="9">
    <source>
        <dbReference type="ARBA" id="ARBA00048568"/>
    </source>
</evidence>
<dbReference type="Gene3D" id="3.60.20.10">
    <property type="entry name" value="Glutamine Phosphoribosylpyrophosphate, subunit 1, domain 1"/>
    <property type="match status" value="1"/>
</dbReference>
<dbReference type="EC" id="2.1.1.356" evidence="2"/>
<keyword evidence="5" id="KW-0949">S-adenosyl-L-methionine</keyword>
<dbReference type="Pfam" id="PF00856">
    <property type="entry name" value="SET"/>
    <property type="match status" value="1"/>
</dbReference>
<dbReference type="Pfam" id="PF10584">
    <property type="entry name" value="Proteasome_A_N"/>
    <property type="match status" value="1"/>
</dbReference>
<dbReference type="SUPFAM" id="SSF82199">
    <property type="entry name" value="SET domain"/>
    <property type="match status" value="1"/>
</dbReference>
<dbReference type="Gene3D" id="2.170.270.10">
    <property type="entry name" value="SET domain"/>
    <property type="match status" value="1"/>
</dbReference>
<evidence type="ECO:0000256" key="8">
    <source>
        <dbReference type="ARBA" id="ARBA00023163"/>
    </source>
</evidence>
<dbReference type="SMART" id="SM00948">
    <property type="entry name" value="Proteasome_A_N"/>
    <property type="match status" value="1"/>
</dbReference>
<dbReference type="Proteomes" id="UP000678499">
    <property type="component" value="Unassembled WGS sequence"/>
</dbReference>
<dbReference type="GO" id="GO:0006511">
    <property type="term" value="P:ubiquitin-dependent protein catabolic process"/>
    <property type="evidence" value="ECO:0007669"/>
    <property type="project" value="InterPro"/>
</dbReference>
<keyword evidence="6 10" id="KW-0647">Proteasome</keyword>
<dbReference type="PROSITE" id="PS50280">
    <property type="entry name" value="SET"/>
    <property type="match status" value="1"/>
</dbReference>
<evidence type="ECO:0000256" key="7">
    <source>
        <dbReference type="ARBA" id="ARBA00023015"/>
    </source>
</evidence>
<dbReference type="GO" id="GO:0032259">
    <property type="term" value="P:methylation"/>
    <property type="evidence" value="ECO:0007669"/>
    <property type="project" value="UniProtKB-KW"/>
</dbReference>
<dbReference type="PROSITE" id="PS51475">
    <property type="entry name" value="PROTEASOME_ALPHA_2"/>
    <property type="match status" value="1"/>
</dbReference>
<dbReference type="PANTHER" id="PTHR45747:SF4">
    <property type="entry name" value="HISTONE-LYSINE N-METHYLTRANSFERASE E(Z)"/>
    <property type="match status" value="1"/>
</dbReference>
<evidence type="ECO:0000256" key="11">
    <source>
        <dbReference type="SAM" id="MobiDB-lite"/>
    </source>
</evidence>
<evidence type="ECO:0000256" key="2">
    <source>
        <dbReference type="ARBA" id="ARBA00012186"/>
    </source>
</evidence>
<dbReference type="SMART" id="SM00317">
    <property type="entry name" value="SET"/>
    <property type="match status" value="1"/>
</dbReference>
<evidence type="ECO:0000256" key="10">
    <source>
        <dbReference type="PROSITE-ProRule" id="PRU00808"/>
    </source>
</evidence>
<comment type="catalytic activity">
    <reaction evidence="9">
        <text>L-lysyl(27)-[histone H3] + 3 S-adenosyl-L-methionine = N(6),N(6),N(6)-trimethyl-L-lysyl(27)-[histone H3] + 3 S-adenosyl-L-homocysteine + 3 H(+)</text>
        <dbReference type="Rhea" id="RHEA:60292"/>
        <dbReference type="Rhea" id="RHEA-COMP:15535"/>
        <dbReference type="Rhea" id="RHEA-COMP:15548"/>
        <dbReference type="ChEBI" id="CHEBI:15378"/>
        <dbReference type="ChEBI" id="CHEBI:29969"/>
        <dbReference type="ChEBI" id="CHEBI:57856"/>
        <dbReference type="ChEBI" id="CHEBI:59789"/>
        <dbReference type="ChEBI" id="CHEBI:61961"/>
        <dbReference type="EC" id="2.1.1.356"/>
    </reaction>
</comment>
<feature type="region of interest" description="Disordered" evidence="11">
    <location>
        <begin position="317"/>
        <end position="410"/>
    </location>
</feature>
<dbReference type="SUPFAM" id="SSF56235">
    <property type="entry name" value="N-terminal nucleophile aminohydrolases (Ntn hydrolases)"/>
    <property type="match status" value="1"/>
</dbReference>
<comment type="function">
    <text evidence="1">The proteasome is a multicatalytic proteinase complex which is characterized by its ability to cleave peptides with Arg, Phe, Tyr, Leu, and Glu adjacent to the leaving group at neutral or slightly basic pH. The proteasome has an ATP-dependent proteolytic activity.</text>
</comment>
<feature type="region of interest" description="Disordered" evidence="11">
    <location>
        <begin position="586"/>
        <end position="617"/>
    </location>
</feature>
<organism evidence="14">
    <name type="scientific">Notodromas monacha</name>
    <dbReference type="NCBI Taxonomy" id="399045"/>
    <lineage>
        <taxon>Eukaryota</taxon>
        <taxon>Metazoa</taxon>
        <taxon>Ecdysozoa</taxon>
        <taxon>Arthropoda</taxon>
        <taxon>Crustacea</taxon>
        <taxon>Oligostraca</taxon>
        <taxon>Ostracoda</taxon>
        <taxon>Podocopa</taxon>
        <taxon>Podocopida</taxon>
        <taxon>Cypridocopina</taxon>
        <taxon>Cypridoidea</taxon>
        <taxon>Cyprididae</taxon>
        <taxon>Notodromas</taxon>
    </lineage>
</organism>
<dbReference type="PROSITE" id="PS51633">
    <property type="entry name" value="CXC"/>
    <property type="match status" value="1"/>
</dbReference>
<dbReference type="InterPro" id="IPR001353">
    <property type="entry name" value="Proteasome_sua/b"/>
</dbReference>
<dbReference type="InterPro" id="IPR046341">
    <property type="entry name" value="SET_dom_sf"/>
</dbReference>
<keyword evidence="8" id="KW-0804">Transcription</keyword>
<reference evidence="14" key="1">
    <citation type="submission" date="2020-11" db="EMBL/GenBank/DDBJ databases">
        <authorList>
            <person name="Tran Van P."/>
        </authorList>
    </citation>
    <scope>NUCLEOTIDE SEQUENCE</scope>
</reference>
<dbReference type="InterPro" id="IPR041355">
    <property type="entry name" value="Pre-SET_CXC"/>
</dbReference>
<feature type="compositionally biased region" description="Basic and acidic residues" evidence="11">
    <location>
        <begin position="322"/>
        <end position="365"/>
    </location>
</feature>
<dbReference type="InterPro" id="IPR026489">
    <property type="entry name" value="CXC_dom"/>
</dbReference>
<dbReference type="InterPro" id="IPR023332">
    <property type="entry name" value="Proteasome_alpha-type"/>
</dbReference>
<dbReference type="GO" id="GO:0031507">
    <property type="term" value="P:heterochromatin formation"/>
    <property type="evidence" value="ECO:0007669"/>
    <property type="project" value="TreeGrafter"/>
</dbReference>
<feature type="domain" description="CXC" evidence="13">
    <location>
        <begin position="733"/>
        <end position="846"/>
    </location>
</feature>
<dbReference type="AlphaFoldDB" id="A0A7R9GD85"/>
<dbReference type="InterPro" id="IPR000426">
    <property type="entry name" value="Proteasome_asu_N"/>
</dbReference>
<dbReference type="InterPro" id="IPR029055">
    <property type="entry name" value="Ntn_hydrolases_N"/>
</dbReference>
<accession>A0A7R9GD85</accession>
<keyword evidence="4" id="KW-0808">Transferase</keyword>
<name>A0A7R9GD85_9CRUS</name>
<feature type="compositionally biased region" description="Basic and acidic residues" evidence="11">
    <location>
        <begin position="375"/>
        <end position="401"/>
    </location>
</feature>
<evidence type="ECO:0000256" key="4">
    <source>
        <dbReference type="ARBA" id="ARBA00022679"/>
    </source>
</evidence>
<evidence type="ECO:0000259" key="13">
    <source>
        <dbReference type="PROSITE" id="PS51633"/>
    </source>
</evidence>
<dbReference type="Pfam" id="PF18264">
    <property type="entry name" value="preSET_CXC"/>
    <property type="match status" value="1"/>
</dbReference>